<comment type="caution">
    <text evidence="1">The sequence shown here is derived from an EMBL/GenBank/DDBJ whole genome shotgun (WGS) entry which is preliminary data.</text>
</comment>
<evidence type="ECO:0000313" key="2">
    <source>
        <dbReference type="Proteomes" id="UP000682811"/>
    </source>
</evidence>
<accession>A0A919YEV9</accession>
<dbReference type="Pfam" id="PF14552">
    <property type="entry name" value="Tautomerase_2"/>
    <property type="match status" value="1"/>
</dbReference>
<dbReference type="RefSeq" id="WP_212979047.1">
    <property type="nucleotide sequence ID" value="NZ_AP025343.1"/>
</dbReference>
<reference evidence="1 2" key="1">
    <citation type="submission" date="2021-03" db="EMBL/GenBank/DDBJ databases">
        <title>Antimicrobial resistance genes in bacteria isolated from Japanese honey, and their potential for conferring macrolide and lincosamide resistance in the American foulbrood pathogen Paenibacillus larvae.</title>
        <authorList>
            <person name="Okamoto M."/>
            <person name="Kumagai M."/>
            <person name="Kanamori H."/>
            <person name="Takamatsu D."/>
        </authorList>
    </citation>
    <scope>NUCLEOTIDE SEQUENCE [LARGE SCALE GENOMIC DNA]</scope>
    <source>
        <strain evidence="1 2">J34TS1</strain>
    </source>
</reference>
<dbReference type="EMBL" id="BORT01000013">
    <property type="protein sequence ID" value="GIO48383.1"/>
    <property type="molecule type" value="Genomic_DNA"/>
</dbReference>
<evidence type="ECO:0000313" key="1">
    <source>
        <dbReference type="EMBL" id="GIO48383.1"/>
    </source>
</evidence>
<name>A0A919YEV9_9BACL</name>
<sequence>MPFVRIDLQQGKSQEELSMISRSVHRAMVETIDVPEDDYFQVITAHAPGELLYDRGYLGIPRSEQQIFIQITMREGRSRRQKQALYARIADLLQADTGARPQDVMVVVTENTLENWSFGNGIAQFASER</sequence>
<dbReference type="Gene3D" id="3.30.429.10">
    <property type="entry name" value="Macrophage Migration Inhibitory Factor"/>
    <property type="match status" value="1"/>
</dbReference>
<protein>
    <submittedName>
        <fullName evidence="1">Tautomerase YusQ</fullName>
    </submittedName>
</protein>
<dbReference type="AlphaFoldDB" id="A0A919YEV9"/>
<organism evidence="1 2">
    <name type="scientific">Paenibacillus azoreducens</name>
    <dbReference type="NCBI Taxonomy" id="116718"/>
    <lineage>
        <taxon>Bacteria</taxon>
        <taxon>Bacillati</taxon>
        <taxon>Bacillota</taxon>
        <taxon>Bacilli</taxon>
        <taxon>Bacillales</taxon>
        <taxon>Paenibacillaceae</taxon>
        <taxon>Paenibacillus</taxon>
    </lineage>
</organism>
<dbReference type="InterPro" id="IPR014347">
    <property type="entry name" value="Tautomerase/MIF_sf"/>
</dbReference>
<dbReference type="SUPFAM" id="SSF55331">
    <property type="entry name" value="Tautomerase/MIF"/>
    <property type="match status" value="1"/>
</dbReference>
<dbReference type="PANTHER" id="PTHR38460">
    <property type="entry name" value="TAUTOMERASE YOLI-RELATED"/>
    <property type="match status" value="1"/>
</dbReference>
<dbReference type="Proteomes" id="UP000682811">
    <property type="component" value="Unassembled WGS sequence"/>
</dbReference>
<keyword evidence="2" id="KW-1185">Reference proteome</keyword>
<dbReference type="PANTHER" id="PTHR38460:SF1">
    <property type="entry name" value="TAUTOMERASE YOLI-RELATED"/>
    <property type="match status" value="1"/>
</dbReference>
<gene>
    <name evidence="1" type="primary">yusQ</name>
    <name evidence="1" type="ORF">J34TS1_31480</name>
</gene>
<proteinExistence type="predicted"/>
<dbReference type="InterPro" id="IPR037479">
    <property type="entry name" value="Tauto_MSAD"/>
</dbReference>